<evidence type="ECO:0000313" key="2">
    <source>
        <dbReference type="Proteomes" id="UP000006729"/>
    </source>
</evidence>
<keyword evidence="2" id="KW-1185">Reference proteome</keyword>
<evidence type="ECO:0000313" key="1">
    <source>
        <dbReference type="EMBL" id="RQP03717.1"/>
    </source>
</evidence>
<protein>
    <submittedName>
        <fullName evidence="1">Uncharacterized protein</fullName>
    </submittedName>
</protein>
<dbReference type="Gramene" id="Potri.019G106950.1.v4.1">
    <property type="protein sequence ID" value="Potri.019G106950.1.v4.1"/>
    <property type="gene ID" value="Potri.019G106950.v4.1"/>
</dbReference>
<dbReference type="AlphaFoldDB" id="A0A3N7G958"/>
<sequence length="133" mass="14211">MASSPLHLPVGCGRRYDQGAAGDCVSVASVLLLEAEWKGDMFRSAMDKKKLKRPARGESEGRTTLPSFWSWRACGWFRREGVSGLSGCWFKGGECRGEGNGASGGSVLAERGGSFGCREEGRERGMGQCVAEG</sequence>
<gene>
    <name evidence="1" type="ORF">POPTR_019G106950</name>
</gene>
<dbReference type="EMBL" id="CM009308">
    <property type="protein sequence ID" value="RQP03717.1"/>
    <property type="molecule type" value="Genomic_DNA"/>
</dbReference>
<accession>A0A3N7G958</accession>
<organism evidence="1 2">
    <name type="scientific">Populus trichocarpa</name>
    <name type="common">Western balsam poplar</name>
    <name type="synonym">Populus balsamifera subsp. trichocarpa</name>
    <dbReference type="NCBI Taxonomy" id="3694"/>
    <lineage>
        <taxon>Eukaryota</taxon>
        <taxon>Viridiplantae</taxon>
        <taxon>Streptophyta</taxon>
        <taxon>Embryophyta</taxon>
        <taxon>Tracheophyta</taxon>
        <taxon>Spermatophyta</taxon>
        <taxon>Magnoliopsida</taxon>
        <taxon>eudicotyledons</taxon>
        <taxon>Gunneridae</taxon>
        <taxon>Pentapetalae</taxon>
        <taxon>rosids</taxon>
        <taxon>fabids</taxon>
        <taxon>Malpighiales</taxon>
        <taxon>Salicaceae</taxon>
        <taxon>Saliceae</taxon>
        <taxon>Populus</taxon>
    </lineage>
</organism>
<dbReference type="Proteomes" id="UP000006729">
    <property type="component" value="Chromosome 19"/>
</dbReference>
<name>A0A3N7G958_POPTR</name>
<reference evidence="1 2" key="1">
    <citation type="journal article" date="2006" name="Science">
        <title>The genome of black cottonwood, Populus trichocarpa (Torr. &amp; Gray).</title>
        <authorList>
            <person name="Tuskan G.A."/>
            <person name="Difazio S."/>
            <person name="Jansson S."/>
            <person name="Bohlmann J."/>
            <person name="Grigoriev I."/>
            <person name="Hellsten U."/>
            <person name="Putnam N."/>
            <person name="Ralph S."/>
            <person name="Rombauts S."/>
            <person name="Salamov A."/>
            <person name="Schein J."/>
            <person name="Sterck L."/>
            <person name="Aerts A."/>
            <person name="Bhalerao R.R."/>
            <person name="Bhalerao R.P."/>
            <person name="Blaudez D."/>
            <person name="Boerjan W."/>
            <person name="Brun A."/>
            <person name="Brunner A."/>
            <person name="Busov V."/>
            <person name="Campbell M."/>
            <person name="Carlson J."/>
            <person name="Chalot M."/>
            <person name="Chapman J."/>
            <person name="Chen G.L."/>
            <person name="Cooper D."/>
            <person name="Coutinho P.M."/>
            <person name="Couturier J."/>
            <person name="Covert S."/>
            <person name="Cronk Q."/>
            <person name="Cunningham R."/>
            <person name="Davis J."/>
            <person name="Degroeve S."/>
            <person name="Dejardin A."/>
            <person name="Depamphilis C."/>
            <person name="Detter J."/>
            <person name="Dirks B."/>
            <person name="Dubchak I."/>
            <person name="Duplessis S."/>
            <person name="Ehlting J."/>
            <person name="Ellis B."/>
            <person name="Gendler K."/>
            <person name="Goodstein D."/>
            <person name="Gribskov M."/>
            <person name="Grimwood J."/>
            <person name="Groover A."/>
            <person name="Gunter L."/>
            <person name="Hamberger B."/>
            <person name="Heinze B."/>
            <person name="Helariutta Y."/>
            <person name="Henrissat B."/>
            <person name="Holligan D."/>
            <person name="Holt R."/>
            <person name="Huang W."/>
            <person name="Islam-Faridi N."/>
            <person name="Jones S."/>
            <person name="Jones-Rhoades M."/>
            <person name="Jorgensen R."/>
            <person name="Joshi C."/>
            <person name="Kangasjarvi J."/>
            <person name="Karlsson J."/>
            <person name="Kelleher C."/>
            <person name="Kirkpatrick R."/>
            <person name="Kirst M."/>
            <person name="Kohler A."/>
            <person name="Kalluri U."/>
            <person name="Larimer F."/>
            <person name="Leebens-Mack J."/>
            <person name="Leple J.C."/>
            <person name="Locascio P."/>
            <person name="Lou Y."/>
            <person name="Lucas S."/>
            <person name="Martin F."/>
            <person name="Montanini B."/>
            <person name="Napoli C."/>
            <person name="Nelson D.R."/>
            <person name="Nelson C."/>
            <person name="Nieminen K."/>
            <person name="Nilsson O."/>
            <person name="Pereda V."/>
            <person name="Peter G."/>
            <person name="Philippe R."/>
            <person name="Pilate G."/>
            <person name="Poliakov A."/>
            <person name="Razumovskaya J."/>
            <person name="Richardson P."/>
            <person name="Rinaldi C."/>
            <person name="Ritland K."/>
            <person name="Rouze P."/>
            <person name="Ryaboy D."/>
            <person name="Schmutz J."/>
            <person name="Schrader J."/>
            <person name="Segerman B."/>
            <person name="Shin H."/>
            <person name="Siddiqui A."/>
            <person name="Sterky F."/>
            <person name="Terry A."/>
            <person name="Tsai C.J."/>
            <person name="Uberbacher E."/>
            <person name="Unneberg P."/>
            <person name="Vahala J."/>
            <person name="Wall K."/>
            <person name="Wessler S."/>
            <person name="Yang G."/>
            <person name="Yin T."/>
            <person name="Douglas C."/>
            <person name="Marra M."/>
            <person name="Sandberg G."/>
            <person name="Van de Peer Y."/>
            <person name="Rokhsar D."/>
        </authorList>
    </citation>
    <scope>NUCLEOTIDE SEQUENCE [LARGE SCALE GENOMIC DNA]</scope>
    <source>
        <strain evidence="2">cv. Nisqually</strain>
    </source>
</reference>
<proteinExistence type="predicted"/>
<dbReference type="InParanoid" id="A0A3N7G958"/>